<dbReference type="Proteomes" id="UP000186817">
    <property type="component" value="Unassembled WGS sequence"/>
</dbReference>
<keyword evidence="2" id="KW-1185">Reference proteome</keyword>
<dbReference type="OrthoDB" id="407035at2759"/>
<evidence type="ECO:0000313" key="1">
    <source>
        <dbReference type="EMBL" id="OLP76909.1"/>
    </source>
</evidence>
<accession>A0A1Q9C1W8</accession>
<sequence>MADGAKAWCDKMKTAGLPDEFADVVKKTYTSPDAFHCSFRHEDDIDAYAQCMLQDKGVADDSTWRFHPVTGTLRQLRESLCQAANVASTPPSLSALPLQLNSVSSSRLSSADRERLIATFSVHYPGVVLHSSLLPSVGYLRTIQQQCSSKSLAWLPWKRVLSDDAAFQVQSHRTSTRKRDMAELVAEAAGLCDDEWDLELMGSPHKVSQLLTVRAHAYALCTGGGHLHNWMSYVHAFVTHYSKRPGTGMRPVTPAEAEEADREALCEVFRATFQDKVSIDDALTSIVREAKAAVVEVLLCRSDAAWAHAMHSRCVAARITVPASATKLHDYPRARRFVNREWQLVRLP</sequence>
<proteinExistence type="predicted"/>
<dbReference type="OMA" id="NASHTRN"/>
<dbReference type="EMBL" id="LSRX01001889">
    <property type="protein sequence ID" value="OLP76909.1"/>
    <property type="molecule type" value="Genomic_DNA"/>
</dbReference>
<protein>
    <submittedName>
        <fullName evidence="1">Uncharacterized protein</fullName>
    </submittedName>
</protein>
<reference evidence="1 2" key="1">
    <citation type="submission" date="2016-02" db="EMBL/GenBank/DDBJ databases">
        <title>Genome analysis of coral dinoflagellate symbionts highlights evolutionary adaptations to a symbiotic lifestyle.</title>
        <authorList>
            <person name="Aranda M."/>
            <person name="Li Y."/>
            <person name="Liew Y.J."/>
            <person name="Baumgarten S."/>
            <person name="Simakov O."/>
            <person name="Wilson M."/>
            <person name="Piel J."/>
            <person name="Ashoor H."/>
            <person name="Bougouffa S."/>
            <person name="Bajic V.B."/>
            <person name="Ryu T."/>
            <person name="Ravasi T."/>
            <person name="Bayer T."/>
            <person name="Micklem G."/>
            <person name="Kim H."/>
            <person name="Bhak J."/>
            <person name="Lajeunesse T.C."/>
            <person name="Voolstra C.R."/>
        </authorList>
    </citation>
    <scope>NUCLEOTIDE SEQUENCE [LARGE SCALE GENOMIC DNA]</scope>
    <source>
        <strain evidence="1 2">CCMP2467</strain>
    </source>
</reference>
<dbReference type="AlphaFoldDB" id="A0A1Q9C1W8"/>
<name>A0A1Q9C1W8_SYMMI</name>
<comment type="caution">
    <text evidence="1">The sequence shown here is derived from an EMBL/GenBank/DDBJ whole genome shotgun (WGS) entry which is preliminary data.</text>
</comment>
<gene>
    <name evidence="1" type="ORF">AK812_SmicGene43097</name>
</gene>
<evidence type="ECO:0000313" key="2">
    <source>
        <dbReference type="Proteomes" id="UP000186817"/>
    </source>
</evidence>
<organism evidence="1 2">
    <name type="scientific">Symbiodinium microadriaticum</name>
    <name type="common">Dinoflagellate</name>
    <name type="synonym">Zooxanthella microadriatica</name>
    <dbReference type="NCBI Taxonomy" id="2951"/>
    <lineage>
        <taxon>Eukaryota</taxon>
        <taxon>Sar</taxon>
        <taxon>Alveolata</taxon>
        <taxon>Dinophyceae</taxon>
        <taxon>Suessiales</taxon>
        <taxon>Symbiodiniaceae</taxon>
        <taxon>Symbiodinium</taxon>
    </lineage>
</organism>